<name>A0A0W1AG89_9GAMM</name>
<evidence type="ECO:0000313" key="2">
    <source>
        <dbReference type="Proteomes" id="UP000054662"/>
    </source>
</evidence>
<accession>A0A0W1AG89</accession>
<organism evidence="1 2">
    <name type="scientific">Legionella worsleiensis</name>
    <dbReference type="NCBI Taxonomy" id="45076"/>
    <lineage>
        <taxon>Bacteria</taxon>
        <taxon>Pseudomonadati</taxon>
        <taxon>Pseudomonadota</taxon>
        <taxon>Gammaproteobacteria</taxon>
        <taxon>Legionellales</taxon>
        <taxon>Legionellaceae</taxon>
        <taxon>Legionella</taxon>
    </lineage>
</organism>
<keyword evidence="2" id="KW-1185">Reference proteome</keyword>
<dbReference type="EMBL" id="LNZC01000010">
    <property type="protein sequence ID" value="KTD80367.1"/>
    <property type="molecule type" value="Genomic_DNA"/>
</dbReference>
<dbReference type="OrthoDB" id="5642050at2"/>
<dbReference type="RefSeq" id="WP_058492858.1">
    <property type="nucleotide sequence ID" value="NZ_CBCRUR010000007.1"/>
</dbReference>
<reference evidence="1 2" key="1">
    <citation type="submission" date="2015-11" db="EMBL/GenBank/DDBJ databases">
        <title>Genomic analysis of 38 Legionella species identifies large and diverse effector repertoires.</title>
        <authorList>
            <person name="Burstein D."/>
            <person name="Amaro F."/>
            <person name="Zusman T."/>
            <person name="Lifshitz Z."/>
            <person name="Cohen O."/>
            <person name="Gilbert J.A."/>
            <person name="Pupko T."/>
            <person name="Shuman H.A."/>
            <person name="Segal G."/>
        </authorList>
    </citation>
    <scope>NUCLEOTIDE SEQUENCE [LARGE SCALE GENOMIC DNA]</scope>
    <source>
        <strain evidence="1 2">ATCC 49508</strain>
    </source>
</reference>
<dbReference type="Proteomes" id="UP000054662">
    <property type="component" value="Unassembled WGS sequence"/>
</dbReference>
<protein>
    <submittedName>
        <fullName evidence="1">Uncharacterized protein</fullName>
    </submittedName>
</protein>
<dbReference type="AlphaFoldDB" id="A0A0W1AG89"/>
<proteinExistence type="predicted"/>
<gene>
    <name evidence="1" type="ORF">Lwor_1038</name>
</gene>
<dbReference type="PATRIC" id="fig|45076.6.peg.1129"/>
<evidence type="ECO:0000313" key="1">
    <source>
        <dbReference type="EMBL" id="KTD80367.1"/>
    </source>
</evidence>
<sequence length="68" mass="7664">MQKAQISNYKQQCSKTDLAFFYLLKSLAELYECKNSLSQVEIEQLKVGARVLNGLIAKNDNKPVQLAS</sequence>
<comment type="caution">
    <text evidence="1">The sequence shown here is derived from an EMBL/GenBank/DDBJ whole genome shotgun (WGS) entry which is preliminary data.</text>
</comment>